<comment type="similarity">
    <text evidence="1">Belongs to the SOS response-associated peptidase family.</text>
</comment>
<dbReference type="GO" id="GO:0006508">
    <property type="term" value="P:proteolysis"/>
    <property type="evidence" value="ECO:0007669"/>
    <property type="project" value="UniProtKB-KW"/>
</dbReference>
<dbReference type="PANTHER" id="PTHR13604:SF0">
    <property type="entry name" value="ABASIC SITE PROCESSING PROTEIN HMCES"/>
    <property type="match status" value="1"/>
</dbReference>
<organism evidence="13 14">
    <name type="scientific">Clunio marinus</name>
    <dbReference type="NCBI Taxonomy" id="568069"/>
    <lineage>
        <taxon>Eukaryota</taxon>
        <taxon>Metazoa</taxon>
        <taxon>Ecdysozoa</taxon>
        <taxon>Arthropoda</taxon>
        <taxon>Hexapoda</taxon>
        <taxon>Insecta</taxon>
        <taxon>Pterygota</taxon>
        <taxon>Neoptera</taxon>
        <taxon>Endopterygota</taxon>
        <taxon>Diptera</taxon>
        <taxon>Nematocera</taxon>
        <taxon>Chironomoidea</taxon>
        <taxon>Chironomidae</taxon>
        <taxon>Clunio</taxon>
    </lineage>
</organism>
<keyword evidence="5" id="KW-0378">Hydrolase</keyword>
<dbReference type="GO" id="GO:0003697">
    <property type="term" value="F:single-stranded DNA binding"/>
    <property type="evidence" value="ECO:0007669"/>
    <property type="project" value="InterPro"/>
</dbReference>
<evidence type="ECO:0000256" key="6">
    <source>
        <dbReference type="ARBA" id="ARBA00023124"/>
    </source>
</evidence>
<keyword evidence="8" id="KW-0456">Lyase</keyword>
<proteinExistence type="inferred from homology"/>
<dbReference type="SUPFAM" id="SSF143081">
    <property type="entry name" value="BB1717-like"/>
    <property type="match status" value="1"/>
</dbReference>
<dbReference type="InterPro" id="IPR036590">
    <property type="entry name" value="SRAP-like"/>
</dbReference>
<evidence type="ECO:0000256" key="4">
    <source>
        <dbReference type="ARBA" id="ARBA00022763"/>
    </source>
</evidence>
<dbReference type="GO" id="GO:0016829">
    <property type="term" value="F:lyase activity"/>
    <property type="evidence" value="ECO:0007669"/>
    <property type="project" value="UniProtKB-KW"/>
</dbReference>
<reference evidence="13 14" key="1">
    <citation type="submission" date="2015-04" db="EMBL/GenBank/DDBJ databases">
        <authorList>
            <person name="Syromyatnikov M.Y."/>
            <person name="Popov V.N."/>
        </authorList>
    </citation>
    <scope>NUCLEOTIDE SEQUENCE [LARGE SCALE GENOMIC DNA]</scope>
</reference>
<evidence type="ECO:0000256" key="12">
    <source>
        <dbReference type="SAM" id="MobiDB-lite"/>
    </source>
</evidence>
<keyword evidence="3" id="KW-0645">Protease</keyword>
<dbReference type="STRING" id="568069.A0A1J1IWY3"/>
<feature type="region of interest" description="Disordered" evidence="12">
    <location>
        <begin position="288"/>
        <end position="311"/>
    </location>
</feature>
<evidence type="ECO:0000256" key="9">
    <source>
        <dbReference type="ARBA" id="ARBA00030390"/>
    </source>
</evidence>
<dbReference type="Gene3D" id="3.90.1680.10">
    <property type="entry name" value="SOS response associated peptidase-like"/>
    <property type="match status" value="1"/>
</dbReference>
<evidence type="ECO:0000256" key="11">
    <source>
        <dbReference type="ARBA" id="ARBA00031130"/>
    </source>
</evidence>
<dbReference type="Pfam" id="PF02586">
    <property type="entry name" value="SRAP"/>
    <property type="match status" value="1"/>
</dbReference>
<dbReference type="Proteomes" id="UP000183832">
    <property type="component" value="Unassembled WGS sequence"/>
</dbReference>
<evidence type="ECO:0000256" key="2">
    <source>
        <dbReference type="ARBA" id="ARBA00015888"/>
    </source>
</evidence>
<protein>
    <recommendedName>
        <fullName evidence="2">Abasic site processing protein HMCES</fullName>
    </recommendedName>
    <alternativeName>
        <fullName evidence="9">Embryonic stem cell-specific 5-hydroxymethylcytosine-binding protein</fullName>
    </alternativeName>
    <alternativeName>
        <fullName evidence="10">Peptidase HMCES</fullName>
    </alternativeName>
    <alternativeName>
        <fullName evidence="11">SRAP domain-containing protein 1</fullName>
    </alternativeName>
</protein>
<dbReference type="GO" id="GO:0008233">
    <property type="term" value="F:peptidase activity"/>
    <property type="evidence" value="ECO:0007669"/>
    <property type="project" value="UniProtKB-KW"/>
</dbReference>
<dbReference type="GO" id="GO:0106300">
    <property type="term" value="P:protein-DNA covalent cross-linking repair"/>
    <property type="evidence" value="ECO:0007669"/>
    <property type="project" value="InterPro"/>
</dbReference>
<sequence>MCGRTCMTLAPEQVKCSCKYKTKEDKESEPKYRNEYNLGRKYCNLNLPDPSYNSAPGDICQIIVSAKNFDDNADSSERVLIPALWGIVPKWHKGDYRKHGLTTNNARLEKLTSSKLYNPALESGRRCILVIEGFYEWQTVDSKLKSSQRPVYFIQMPQGESKAKDEIKLMFVAGLFDVWNDADGDSLYSFTVITYESDKHFDWLHHRTPAILETEDQISDWLDYERIPSKEALNVIKHPKSIVWYQVSNYVNSTKNKLEQCRKPIEDVKAESNKKNSLLSWINKRKNSEDDKNVTKLEDLEENSSKRLKQE</sequence>
<keyword evidence="7" id="KW-0238">DNA-binding</keyword>
<dbReference type="InterPro" id="IPR003738">
    <property type="entry name" value="SRAP"/>
</dbReference>
<gene>
    <name evidence="13" type="ORF">CLUMA_CG017293</name>
</gene>
<evidence type="ECO:0000313" key="14">
    <source>
        <dbReference type="Proteomes" id="UP000183832"/>
    </source>
</evidence>
<name>A0A1J1IWY3_9DIPT</name>
<keyword evidence="14" id="KW-1185">Reference proteome</keyword>
<evidence type="ECO:0000256" key="7">
    <source>
        <dbReference type="ARBA" id="ARBA00023125"/>
    </source>
</evidence>
<evidence type="ECO:0000256" key="8">
    <source>
        <dbReference type="ARBA" id="ARBA00023239"/>
    </source>
</evidence>
<keyword evidence="4" id="KW-0227">DNA damage</keyword>
<dbReference type="PANTHER" id="PTHR13604">
    <property type="entry name" value="DC12-RELATED"/>
    <property type="match status" value="1"/>
</dbReference>
<accession>A0A1J1IWY3</accession>
<evidence type="ECO:0000313" key="13">
    <source>
        <dbReference type="EMBL" id="CRL04210.1"/>
    </source>
</evidence>
<evidence type="ECO:0000256" key="10">
    <source>
        <dbReference type="ARBA" id="ARBA00030898"/>
    </source>
</evidence>
<keyword evidence="6" id="KW-0190">Covalent protein-DNA linkage</keyword>
<evidence type="ECO:0000256" key="3">
    <source>
        <dbReference type="ARBA" id="ARBA00022670"/>
    </source>
</evidence>
<evidence type="ECO:0000256" key="5">
    <source>
        <dbReference type="ARBA" id="ARBA00022801"/>
    </source>
</evidence>
<evidence type="ECO:0000256" key="1">
    <source>
        <dbReference type="ARBA" id="ARBA00008136"/>
    </source>
</evidence>
<dbReference type="OrthoDB" id="2111841at2759"/>
<dbReference type="AlphaFoldDB" id="A0A1J1IWY3"/>
<dbReference type="EMBL" id="CVRI01000062">
    <property type="protein sequence ID" value="CRL04210.1"/>
    <property type="molecule type" value="Genomic_DNA"/>
</dbReference>